<protein>
    <submittedName>
        <fullName evidence="1">Hot_dog super family protein</fullName>
    </submittedName>
</protein>
<dbReference type="RefSeq" id="WP_069478999.1">
    <property type="nucleotide sequence ID" value="NZ_CP017111.1"/>
</dbReference>
<dbReference type="InterPro" id="IPR029069">
    <property type="entry name" value="HotDog_dom_sf"/>
</dbReference>
<dbReference type="STRING" id="1193502.SHALO_2710"/>
<dbReference type="SUPFAM" id="SSF54637">
    <property type="entry name" value="Thioesterase/thiol ester dehydrase-isomerase"/>
    <property type="match status" value="1"/>
</dbReference>
<evidence type="ECO:0000313" key="2">
    <source>
        <dbReference type="Proteomes" id="UP000094609"/>
    </source>
</evidence>
<name>A0A1D7TN94_9BACT</name>
<dbReference type="Gene3D" id="3.10.129.10">
    <property type="entry name" value="Hotdog Thioesterase"/>
    <property type="match status" value="1"/>
</dbReference>
<dbReference type="AlphaFoldDB" id="A0A1D7TN94"/>
<accession>A0A1D7TN94</accession>
<proteinExistence type="predicted"/>
<dbReference type="Proteomes" id="UP000094609">
    <property type="component" value="Chromosome"/>
</dbReference>
<dbReference type="EMBL" id="CP017111">
    <property type="protein sequence ID" value="AOO66468.1"/>
    <property type="molecule type" value="Genomic_DNA"/>
</dbReference>
<gene>
    <name evidence="1" type="ORF">SHALO_2710</name>
</gene>
<evidence type="ECO:0000313" key="1">
    <source>
        <dbReference type="EMBL" id="AOO66468.1"/>
    </source>
</evidence>
<reference evidence="2" key="1">
    <citation type="submission" date="2016-08" db="EMBL/GenBank/DDBJ databases">
        <title>Complete genome sequence of the organohalide-respiring Epsilonproteobacterium Sulfurospirillum halorespirans.</title>
        <authorList>
            <person name="Goris T."/>
            <person name="Zimmermann J."/>
            <person name="Schenz B."/>
            <person name="Lemos M."/>
            <person name="Hackermueller J."/>
            <person name="Diekert G."/>
        </authorList>
    </citation>
    <scope>NUCLEOTIDE SEQUENCE [LARGE SCALE GENOMIC DNA]</scope>
    <source>
        <strain>DSM 13726</strain>
        <strain evidence="2">PCE-M2</strain>
    </source>
</reference>
<organism evidence="1 2">
    <name type="scientific">Sulfurospirillum halorespirans DSM 13726</name>
    <dbReference type="NCBI Taxonomy" id="1193502"/>
    <lineage>
        <taxon>Bacteria</taxon>
        <taxon>Pseudomonadati</taxon>
        <taxon>Campylobacterota</taxon>
        <taxon>Epsilonproteobacteria</taxon>
        <taxon>Campylobacterales</taxon>
        <taxon>Sulfurospirillaceae</taxon>
        <taxon>Sulfurospirillum</taxon>
    </lineage>
</organism>
<sequence>MILNNFYTLTCKEETRFCVRLSDATHPLFQAHFPSNPIVAGFLLLDLSAEILDIEIVKIIKAKFLKNIAPLSVLWFDHQTTGNTLKIRVSQNEQKVAELTYEKR</sequence>
<dbReference type="KEGG" id="shal:SHALO_2710"/>
<keyword evidence="2" id="KW-1185">Reference proteome</keyword>